<dbReference type="AlphaFoldDB" id="A0A285D276"/>
<dbReference type="OrthoDB" id="9801450at2"/>
<evidence type="ECO:0000313" key="1">
    <source>
        <dbReference type="EMBL" id="SNX73418.1"/>
    </source>
</evidence>
<name>A0A285D276_9RHOB</name>
<protein>
    <recommendedName>
        <fullName evidence="3">Transposase</fullName>
    </recommendedName>
</protein>
<dbReference type="RefSeq" id="WP_097031304.1">
    <property type="nucleotide sequence ID" value="NZ_OAOQ01000015.1"/>
</dbReference>
<organism evidence="1 2">
    <name type="scientific">Cereibacter ovatus</name>
    <dbReference type="NCBI Taxonomy" id="439529"/>
    <lineage>
        <taxon>Bacteria</taxon>
        <taxon>Pseudomonadati</taxon>
        <taxon>Pseudomonadota</taxon>
        <taxon>Alphaproteobacteria</taxon>
        <taxon>Rhodobacterales</taxon>
        <taxon>Paracoccaceae</taxon>
        <taxon>Cereibacter</taxon>
    </lineage>
</organism>
<evidence type="ECO:0000313" key="2">
    <source>
        <dbReference type="Proteomes" id="UP000219467"/>
    </source>
</evidence>
<accession>A0A285D276</accession>
<sequence>MVVPDQAVRIVIATKPADFRKGRDGLPVMAHAELGFAPHAGGGGKRGGRIEVLFWGGSGIVMIDGVSAPSPVVSAATLAAFSP</sequence>
<keyword evidence="2" id="KW-1185">Reference proteome</keyword>
<gene>
    <name evidence="1" type="ORF">SAMN05878503_11567</name>
</gene>
<evidence type="ECO:0008006" key="3">
    <source>
        <dbReference type="Google" id="ProtNLM"/>
    </source>
</evidence>
<reference evidence="2" key="1">
    <citation type="submission" date="2017-08" db="EMBL/GenBank/DDBJ databases">
        <authorList>
            <person name="Varghese N."/>
            <person name="Submissions S."/>
        </authorList>
    </citation>
    <scope>NUCLEOTIDE SEQUENCE [LARGE SCALE GENOMIC DNA]</scope>
    <source>
        <strain evidence="2">JA234</strain>
    </source>
</reference>
<dbReference type="EMBL" id="OAOQ01000015">
    <property type="protein sequence ID" value="SNX73418.1"/>
    <property type="molecule type" value="Genomic_DNA"/>
</dbReference>
<dbReference type="Proteomes" id="UP000219467">
    <property type="component" value="Unassembled WGS sequence"/>
</dbReference>
<proteinExistence type="predicted"/>